<organism evidence="1 2">
    <name type="scientific">Nannocystis exedens</name>
    <dbReference type="NCBI Taxonomy" id="54"/>
    <lineage>
        <taxon>Bacteria</taxon>
        <taxon>Pseudomonadati</taxon>
        <taxon>Myxococcota</taxon>
        <taxon>Polyangia</taxon>
        <taxon>Nannocystales</taxon>
        <taxon>Nannocystaceae</taxon>
        <taxon>Nannocystis</taxon>
    </lineage>
</organism>
<evidence type="ECO:0008006" key="3">
    <source>
        <dbReference type="Google" id="ProtNLM"/>
    </source>
</evidence>
<dbReference type="STRING" id="54.SAMN02745121_09121"/>
<evidence type="ECO:0000313" key="1">
    <source>
        <dbReference type="EMBL" id="SFF48016.1"/>
    </source>
</evidence>
<sequence length="135" mass="15638">MNVLTYGEIMDGGVSVFHCVAREDEGNFSLTFSGVVRIDNPYRYLSALLQDLREILPKREIQRSVLDFTELEFCNSNGFYVIMDIVELVYLLLPGPVLVRRLQEDDWQQETLPILLNLDEESIAARTTFEDVREF</sequence>
<evidence type="ECO:0000313" key="2">
    <source>
        <dbReference type="Proteomes" id="UP000199400"/>
    </source>
</evidence>
<accession>A0A1I2J514</accession>
<protein>
    <recommendedName>
        <fullName evidence="3">STAS domain-containing protein</fullName>
    </recommendedName>
</protein>
<keyword evidence="2" id="KW-1185">Reference proteome</keyword>
<dbReference type="AlphaFoldDB" id="A0A1I2J514"/>
<dbReference type="OrthoDB" id="5520951at2"/>
<proteinExistence type="predicted"/>
<gene>
    <name evidence="1" type="ORF">SAMN02745121_09121</name>
</gene>
<reference evidence="2" key="1">
    <citation type="submission" date="2016-10" db="EMBL/GenBank/DDBJ databases">
        <authorList>
            <person name="Varghese N."/>
            <person name="Submissions S."/>
        </authorList>
    </citation>
    <scope>NUCLEOTIDE SEQUENCE [LARGE SCALE GENOMIC DNA]</scope>
    <source>
        <strain evidence="2">ATCC 25963</strain>
    </source>
</reference>
<dbReference type="EMBL" id="FOMX01000109">
    <property type="protein sequence ID" value="SFF48016.1"/>
    <property type="molecule type" value="Genomic_DNA"/>
</dbReference>
<dbReference type="RefSeq" id="WP_096333387.1">
    <property type="nucleotide sequence ID" value="NZ_FOMX01000109.1"/>
</dbReference>
<name>A0A1I2J514_9BACT</name>
<dbReference type="Proteomes" id="UP000199400">
    <property type="component" value="Unassembled WGS sequence"/>
</dbReference>